<dbReference type="PRINTS" id="PR00367">
    <property type="entry name" value="ETHRSPELEMNT"/>
</dbReference>
<name>A0A803NWB3_CANSA</name>
<feature type="domain" description="AP2/ERF" evidence="7">
    <location>
        <begin position="111"/>
        <end position="168"/>
    </location>
</feature>
<feature type="region of interest" description="Disordered" evidence="6">
    <location>
        <begin position="1"/>
        <end position="55"/>
    </location>
</feature>
<dbReference type="Gramene" id="evm.model.02.2086">
    <property type="protein sequence ID" value="cds.evm.model.02.2086"/>
    <property type="gene ID" value="evm.TU.02.2086"/>
</dbReference>
<dbReference type="GO" id="GO:0003677">
    <property type="term" value="F:DNA binding"/>
    <property type="evidence" value="ECO:0007669"/>
    <property type="project" value="UniProtKB-KW"/>
</dbReference>
<keyword evidence="3" id="KW-0238">DNA-binding</keyword>
<evidence type="ECO:0000256" key="4">
    <source>
        <dbReference type="ARBA" id="ARBA00023163"/>
    </source>
</evidence>
<dbReference type="CDD" id="cd00018">
    <property type="entry name" value="AP2"/>
    <property type="match status" value="1"/>
</dbReference>
<dbReference type="InterPro" id="IPR001471">
    <property type="entry name" value="AP2/ERF_dom"/>
</dbReference>
<dbReference type="InterPro" id="IPR050913">
    <property type="entry name" value="AP2/ERF_ERF"/>
</dbReference>
<dbReference type="SMART" id="SM00380">
    <property type="entry name" value="AP2"/>
    <property type="match status" value="1"/>
</dbReference>
<feature type="compositionally biased region" description="Acidic residues" evidence="6">
    <location>
        <begin position="33"/>
        <end position="48"/>
    </location>
</feature>
<keyword evidence="5" id="KW-0539">Nucleus</keyword>
<dbReference type="GO" id="GO:0005634">
    <property type="term" value="C:nucleus"/>
    <property type="evidence" value="ECO:0007669"/>
    <property type="project" value="UniProtKB-SubCell"/>
</dbReference>
<dbReference type="PANTHER" id="PTHR31194:SF140">
    <property type="entry name" value="ETHYLENE-RESPONSIVE TRANSCRIPTION FACTOR CRF2"/>
    <property type="match status" value="1"/>
</dbReference>
<dbReference type="OrthoDB" id="610645at2759"/>
<dbReference type="GO" id="GO:0003700">
    <property type="term" value="F:DNA-binding transcription factor activity"/>
    <property type="evidence" value="ECO:0007669"/>
    <property type="project" value="InterPro"/>
</dbReference>
<dbReference type="Gene3D" id="3.30.730.10">
    <property type="entry name" value="AP2/ERF domain"/>
    <property type="match status" value="1"/>
</dbReference>
<dbReference type="PANTHER" id="PTHR31194">
    <property type="entry name" value="SHN SHINE , DNA BINDING / TRANSCRIPTION FACTOR"/>
    <property type="match status" value="1"/>
</dbReference>
<evidence type="ECO:0000256" key="3">
    <source>
        <dbReference type="ARBA" id="ARBA00023125"/>
    </source>
</evidence>
<dbReference type="OMA" id="IHKPVPN"/>
<evidence type="ECO:0000313" key="9">
    <source>
        <dbReference type="Proteomes" id="UP000596661"/>
    </source>
</evidence>
<sequence>MDSVKFSEHRTVTVVKSSQSRKHDLRVVRIYVTDDEATDSSSGEDEESRESSASAMLRVKRHVSEVRFEEYCPNTRPDVRNSKLKPANRNGSRPCKSTAAAAEQYFPNGPKFRGVRRRPWGRWAAEIRDPFRRTRVWLGTFDTAEQAALMYDEAAIRLKGPGAQTNFGLDPRREPSNPVVVVEDQDHDHDHQEVVGGGYDSGKESQAPLSSPTSVLRFQNPLDQSNPECTDTCTPTDTNNSTDRSNIYCTEPQVGLDSADSEWCFEDDFSFLDSHILSDDSLYEQCPPPLFLDDGVHYVPGQISAVEEDEFGAVLVDLDGDFRSCKWDVDQYYF</sequence>
<dbReference type="AlphaFoldDB" id="A0A803NWB3"/>
<evidence type="ECO:0000256" key="2">
    <source>
        <dbReference type="ARBA" id="ARBA00023015"/>
    </source>
</evidence>
<protein>
    <recommendedName>
        <fullName evidence="7">AP2/ERF domain-containing protein</fullName>
    </recommendedName>
</protein>
<dbReference type="Pfam" id="PF00847">
    <property type="entry name" value="AP2"/>
    <property type="match status" value="1"/>
</dbReference>
<keyword evidence="2" id="KW-0805">Transcription regulation</keyword>
<dbReference type="Proteomes" id="UP000596661">
    <property type="component" value="Chromosome 2"/>
</dbReference>
<dbReference type="SUPFAM" id="SSF54171">
    <property type="entry name" value="DNA-binding domain"/>
    <property type="match status" value="1"/>
</dbReference>
<reference evidence="8" key="1">
    <citation type="submission" date="2018-11" db="EMBL/GenBank/DDBJ databases">
        <authorList>
            <person name="Grassa J C."/>
        </authorList>
    </citation>
    <scope>NUCLEOTIDE SEQUENCE [LARGE SCALE GENOMIC DNA]</scope>
</reference>
<dbReference type="PROSITE" id="PS51032">
    <property type="entry name" value="AP2_ERF"/>
    <property type="match status" value="1"/>
</dbReference>
<dbReference type="InterPro" id="IPR036955">
    <property type="entry name" value="AP2/ERF_dom_sf"/>
</dbReference>
<dbReference type="EMBL" id="UZAU01000233">
    <property type="status" value="NOT_ANNOTATED_CDS"/>
    <property type="molecule type" value="Genomic_DNA"/>
</dbReference>
<dbReference type="FunFam" id="3.30.730.10:FF:000001">
    <property type="entry name" value="Ethylene-responsive transcription factor 2"/>
    <property type="match status" value="1"/>
</dbReference>
<evidence type="ECO:0000256" key="5">
    <source>
        <dbReference type="ARBA" id="ARBA00023242"/>
    </source>
</evidence>
<dbReference type="EnsemblPlants" id="evm.model.02.2086">
    <property type="protein sequence ID" value="cds.evm.model.02.2086"/>
    <property type="gene ID" value="evm.TU.02.2086"/>
</dbReference>
<evidence type="ECO:0000256" key="6">
    <source>
        <dbReference type="SAM" id="MobiDB-lite"/>
    </source>
</evidence>
<evidence type="ECO:0000313" key="8">
    <source>
        <dbReference type="EnsemblPlants" id="cds.evm.model.02.2086"/>
    </source>
</evidence>
<keyword evidence="9" id="KW-1185">Reference proteome</keyword>
<feature type="compositionally biased region" description="Basic and acidic residues" evidence="6">
    <location>
        <begin position="1"/>
        <end position="11"/>
    </location>
</feature>
<keyword evidence="4" id="KW-0804">Transcription</keyword>
<reference evidence="8" key="2">
    <citation type="submission" date="2021-03" db="UniProtKB">
        <authorList>
            <consortium name="EnsemblPlants"/>
        </authorList>
    </citation>
    <scope>IDENTIFICATION</scope>
</reference>
<evidence type="ECO:0000259" key="7">
    <source>
        <dbReference type="PROSITE" id="PS51032"/>
    </source>
</evidence>
<evidence type="ECO:0000256" key="1">
    <source>
        <dbReference type="ARBA" id="ARBA00004123"/>
    </source>
</evidence>
<proteinExistence type="predicted"/>
<dbReference type="InterPro" id="IPR016177">
    <property type="entry name" value="DNA-bd_dom_sf"/>
</dbReference>
<accession>A0A803NWB3</accession>
<organism evidence="8 9">
    <name type="scientific">Cannabis sativa</name>
    <name type="common">Hemp</name>
    <name type="synonym">Marijuana</name>
    <dbReference type="NCBI Taxonomy" id="3483"/>
    <lineage>
        <taxon>Eukaryota</taxon>
        <taxon>Viridiplantae</taxon>
        <taxon>Streptophyta</taxon>
        <taxon>Embryophyta</taxon>
        <taxon>Tracheophyta</taxon>
        <taxon>Spermatophyta</taxon>
        <taxon>Magnoliopsida</taxon>
        <taxon>eudicotyledons</taxon>
        <taxon>Gunneridae</taxon>
        <taxon>Pentapetalae</taxon>
        <taxon>rosids</taxon>
        <taxon>fabids</taxon>
        <taxon>Rosales</taxon>
        <taxon>Cannabaceae</taxon>
        <taxon>Cannabis</taxon>
    </lineage>
</organism>
<comment type="subcellular location">
    <subcellularLocation>
        <location evidence="1">Nucleus</location>
    </subcellularLocation>
</comment>